<dbReference type="FunFam" id="3.40.50.300:FF:001549">
    <property type="entry name" value="SUV3p ATP-dependent RNA helicase"/>
    <property type="match status" value="1"/>
</dbReference>
<feature type="region of interest" description="Disordered" evidence="13">
    <location>
        <begin position="379"/>
        <end position="398"/>
    </location>
</feature>
<evidence type="ECO:0000256" key="9">
    <source>
        <dbReference type="ARBA" id="ARBA00022946"/>
    </source>
</evidence>
<keyword evidence="8" id="KW-0067">ATP-binding</keyword>
<dbReference type="CDD" id="cd18805">
    <property type="entry name" value="SF2_C_suv3"/>
    <property type="match status" value="1"/>
</dbReference>
<dbReference type="InterPro" id="IPR050699">
    <property type="entry name" value="RNA-DNA_Helicase"/>
</dbReference>
<comment type="cofactor">
    <cofactor evidence="2">
        <name>Mg(2+)</name>
        <dbReference type="ChEBI" id="CHEBI:18420"/>
    </cofactor>
</comment>
<feature type="compositionally biased region" description="Basic and acidic residues" evidence="13">
    <location>
        <begin position="382"/>
        <end position="398"/>
    </location>
</feature>
<evidence type="ECO:0000256" key="2">
    <source>
        <dbReference type="ARBA" id="ARBA00001946"/>
    </source>
</evidence>
<dbReference type="EC" id="3.6.4.13" evidence="4"/>
<accession>A0A4V4HU15</accession>
<dbReference type="EMBL" id="PQXL01000298">
    <property type="protein sequence ID" value="THV47636.1"/>
    <property type="molecule type" value="Genomic_DNA"/>
</dbReference>
<evidence type="ECO:0000256" key="12">
    <source>
        <dbReference type="ARBA" id="ARBA00071444"/>
    </source>
</evidence>
<dbReference type="Proteomes" id="UP000308671">
    <property type="component" value="Unassembled WGS sequence"/>
</dbReference>
<keyword evidence="6" id="KW-0378">Hydrolase</keyword>
<dbReference type="Pfam" id="PF12513">
    <property type="entry name" value="SUV3_C"/>
    <property type="match status" value="1"/>
</dbReference>
<keyword evidence="10" id="KW-0496">Mitochondrion</keyword>
<keyword evidence="5" id="KW-0547">Nucleotide-binding</keyword>
<dbReference type="SUPFAM" id="SSF52540">
    <property type="entry name" value="P-loop containing nucleoside triphosphate hydrolases"/>
    <property type="match status" value="1"/>
</dbReference>
<feature type="region of interest" description="Disordered" evidence="13">
    <location>
        <begin position="45"/>
        <end position="77"/>
    </location>
</feature>
<dbReference type="PROSITE" id="PS51194">
    <property type="entry name" value="HELICASE_CTER"/>
    <property type="match status" value="1"/>
</dbReference>
<evidence type="ECO:0000256" key="6">
    <source>
        <dbReference type="ARBA" id="ARBA00022801"/>
    </source>
</evidence>
<dbReference type="InterPro" id="IPR022192">
    <property type="entry name" value="SUV3_C"/>
</dbReference>
<comment type="catalytic activity">
    <reaction evidence="11">
        <text>ATP + H2O = ADP + phosphate + H(+)</text>
        <dbReference type="Rhea" id="RHEA:13065"/>
        <dbReference type="ChEBI" id="CHEBI:15377"/>
        <dbReference type="ChEBI" id="CHEBI:15378"/>
        <dbReference type="ChEBI" id="CHEBI:30616"/>
        <dbReference type="ChEBI" id="CHEBI:43474"/>
        <dbReference type="ChEBI" id="CHEBI:456216"/>
        <dbReference type="EC" id="3.6.4.13"/>
    </reaction>
</comment>
<evidence type="ECO:0000256" key="7">
    <source>
        <dbReference type="ARBA" id="ARBA00022806"/>
    </source>
</evidence>
<proteinExistence type="predicted"/>
<dbReference type="Gene3D" id="3.40.50.300">
    <property type="entry name" value="P-loop containing nucleotide triphosphate hydrolases"/>
    <property type="match status" value="2"/>
</dbReference>
<evidence type="ECO:0000313" key="15">
    <source>
        <dbReference type="EMBL" id="THV47636.1"/>
    </source>
</evidence>
<evidence type="ECO:0000256" key="1">
    <source>
        <dbReference type="ARBA" id="ARBA00001936"/>
    </source>
</evidence>
<comment type="caution">
    <text evidence="15">The sequence shown here is derived from an EMBL/GenBank/DDBJ whole genome shotgun (WGS) entry which is preliminary data.</text>
</comment>
<keyword evidence="9" id="KW-0809">Transit peptide</keyword>
<organism evidence="15 16">
    <name type="scientific">Botrytis galanthina</name>
    <dbReference type="NCBI Taxonomy" id="278940"/>
    <lineage>
        <taxon>Eukaryota</taxon>
        <taxon>Fungi</taxon>
        <taxon>Dikarya</taxon>
        <taxon>Ascomycota</taxon>
        <taxon>Pezizomycotina</taxon>
        <taxon>Leotiomycetes</taxon>
        <taxon>Helotiales</taxon>
        <taxon>Sclerotiniaceae</taxon>
        <taxon>Botrytis</taxon>
    </lineage>
</organism>
<dbReference type="InterPro" id="IPR001650">
    <property type="entry name" value="Helicase_C-like"/>
</dbReference>
<dbReference type="GO" id="GO:0005524">
    <property type="term" value="F:ATP binding"/>
    <property type="evidence" value="ECO:0007669"/>
    <property type="project" value="UniProtKB-KW"/>
</dbReference>
<dbReference type="GO" id="GO:0045025">
    <property type="term" value="C:mitochondrial degradosome"/>
    <property type="evidence" value="ECO:0007669"/>
    <property type="project" value="TreeGrafter"/>
</dbReference>
<dbReference type="FunFam" id="1.20.272.40:FF:000002">
    <property type="entry name" value="ATP-dependent RNA helicase SUV3, mitochondrial"/>
    <property type="match status" value="1"/>
</dbReference>
<protein>
    <recommendedName>
        <fullName evidence="12">ATP-dependent RNA helicase SUV3, mitochondrial</fullName>
        <ecNumber evidence="4">3.6.4.13</ecNumber>
    </recommendedName>
</protein>
<dbReference type="CDD" id="cd17913">
    <property type="entry name" value="DEXQc_Suv3"/>
    <property type="match status" value="1"/>
</dbReference>
<dbReference type="Pfam" id="PF22527">
    <property type="entry name" value="DEXQc_Suv3"/>
    <property type="match status" value="1"/>
</dbReference>
<dbReference type="InterPro" id="IPR041082">
    <property type="entry name" value="Suv3_C_1"/>
</dbReference>
<dbReference type="PANTHER" id="PTHR12131">
    <property type="entry name" value="ATP-DEPENDENT RNA AND DNA HELICASE"/>
    <property type="match status" value="1"/>
</dbReference>
<comment type="cofactor">
    <cofactor evidence="1">
        <name>Mn(2+)</name>
        <dbReference type="ChEBI" id="CHEBI:29035"/>
    </cofactor>
</comment>
<dbReference type="Gene3D" id="1.20.272.40">
    <property type="match status" value="1"/>
</dbReference>
<evidence type="ECO:0000259" key="14">
    <source>
        <dbReference type="PROSITE" id="PS51194"/>
    </source>
</evidence>
<evidence type="ECO:0000256" key="3">
    <source>
        <dbReference type="ARBA" id="ARBA00004173"/>
    </source>
</evidence>
<evidence type="ECO:0000256" key="10">
    <source>
        <dbReference type="ARBA" id="ARBA00023128"/>
    </source>
</evidence>
<dbReference type="GO" id="GO:0003724">
    <property type="term" value="F:RNA helicase activity"/>
    <property type="evidence" value="ECO:0007669"/>
    <property type="project" value="UniProtKB-EC"/>
</dbReference>
<feature type="compositionally biased region" description="Basic and acidic residues" evidence="13">
    <location>
        <begin position="772"/>
        <end position="786"/>
    </location>
</feature>
<dbReference type="InterPro" id="IPR044774">
    <property type="entry name" value="Suv3_DEXQc"/>
</dbReference>
<feature type="region of interest" description="Disordered" evidence="13">
    <location>
        <begin position="768"/>
        <end position="818"/>
    </location>
</feature>
<evidence type="ECO:0000256" key="11">
    <source>
        <dbReference type="ARBA" id="ARBA00047984"/>
    </source>
</evidence>
<keyword evidence="7" id="KW-0347">Helicase</keyword>
<dbReference type="OrthoDB" id="6692397at2759"/>
<dbReference type="AlphaFoldDB" id="A0A4V4HU15"/>
<dbReference type="Gene3D" id="1.20.58.1080">
    <property type="match status" value="1"/>
</dbReference>
<evidence type="ECO:0000256" key="8">
    <source>
        <dbReference type="ARBA" id="ARBA00022840"/>
    </source>
</evidence>
<dbReference type="InterPro" id="IPR027417">
    <property type="entry name" value="P-loop_NTPase"/>
</dbReference>
<name>A0A4V4HU15_9HELO</name>
<comment type="subcellular location">
    <subcellularLocation>
        <location evidence="3">Mitochondrion</location>
    </subcellularLocation>
</comment>
<evidence type="ECO:0000256" key="4">
    <source>
        <dbReference type="ARBA" id="ARBA00012552"/>
    </source>
</evidence>
<dbReference type="PANTHER" id="PTHR12131:SF1">
    <property type="entry name" value="ATP-DEPENDENT RNA HELICASE SUPV3L1, MITOCHONDRIAL-RELATED"/>
    <property type="match status" value="1"/>
</dbReference>
<dbReference type="Pfam" id="PF00271">
    <property type="entry name" value="Helicase_C"/>
    <property type="match status" value="1"/>
</dbReference>
<dbReference type="InterPro" id="IPR055206">
    <property type="entry name" value="DEXQc_SUV3"/>
</dbReference>
<dbReference type="FunFam" id="3.40.50.300:FF:000269">
    <property type="entry name" value="ATP-dependent RNA helicase SUPV3L1, mitochondrial"/>
    <property type="match status" value="1"/>
</dbReference>
<evidence type="ECO:0000313" key="16">
    <source>
        <dbReference type="Proteomes" id="UP000308671"/>
    </source>
</evidence>
<reference evidence="15 16" key="1">
    <citation type="submission" date="2017-12" db="EMBL/GenBank/DDBJ databases">
        <title>Comparative genomics of Botrytis spp.</title>
        <authorList>
            <person name="Valero-Jimenez C.A."/>
            <person name="Tapia P."/>
            <person name="Veloso J."/>
            <person name="Silva-Moreno E."/>
            <person name="Staats M."/>
            <person name="Valdes J.H."/>
            <person name="Van Kan J.A.L."/>
        </authorList>
    </citation>
    <scope>NUCLEOTIDE SEQUENCE [LARGE SCALE GENOMIC DNA]</scope>
    <source>
        <strain evidence="15 16">MUCL435</strain>
    </source>
</reference>
<keyword evidence="16" id="KW-1185">Reference proteome</keyword>
<dbReference type="SMART" id="SM00490">
    <property type="entry name" value="HELICc"/>
    <property type="match status" value="1"/>
</dbReference>
<dbReference type="Pfam" id="PF18147">
    <property type="entry name" value="Suv3_C_1"/>
    <property type="match status" value="1"/>
</dbReference>
<gene>
    <name evidence="15" type="ORF">BGAL_0298g00080</name>
</gene>
<dbReference type="GO" id="GO:0016787">
    <property type="term" value="F:hydrolase activity"/>
    <property type="evidence" value="ECO:0007669"/>
    <property type="project" value="UniProtKB-KW"/>
</dbReference>
<dbReference type="GO" id="GO:0000965">
    <property type="term" value="P:mitochondrial RNA 3'-end processing"/>
    <property type="evidence" value="ECO:0007669"/>
    <property type="project" value="TreeGrafter"/>
</dbReference>
<evidence type="ECO:0000256" key="13">
    <source>
        <dbReference type="SAM" id="MobiDB-lite"/>
    </source>
</evidence>
<sequence length="841" mass="94227">MTLISRRSGQCAFCTFRSLIWPGSSPLTFNGRSFHQSRPVARTFPKSRRKKYSESSESYGVSNHNGSYKGYGTPKDTEGRARTAFRKFEQTIMQEVRTLKKTLINGTIYVKPVGEEEMKGWGVGCKEELLVKLREFEDVIAAAGRRATERGEINKASNPIFCKLKDAYITKDTRGLQDEIRYAFTHFTLSGRFSEEALANHQRLADFRYPIEWYPATRAMQRTFHLHVGPTNSGKTYHALQRLEAANSGIYAGPLRLLAHEVYTRFNAKGKPCSLITGEERRIPEGAKDTMKSCTVEMVPLNSKVDVAVIDEIQMIGDEDRGWAWTQAVLGVQAKEVHLCGEVRTTDLIKKLCAMMGDKLVIHNYERLGKLQVMAKSLTPRHSSERDGTPNKDNDPVKKLEKGDAVILFSRIRIHAMKNAIEKHHKGKRCAIVYGSLPPETRAQQAALFNDPDNDYDFLAASNAVGMGLNLSIKRVILESVSRNNGTDFITLPLSEIKQIAGRAGRYKTARDAIEAGPVDITDGIPAKPTEPPVGLVTTFYKNDHEILSSAMSKDAAQMTTAGIFPPANVIERFAEYFPKSTPFSYVILRLHELGSLSNQFHLCQLKEQAAIADIIQEFNLTIRNRLIFLAAPVSLRDPGVVNVVKAFARCVSENTGGHILNIHELSLELLDEDPDTFTRQQDREMYVRSIERLHKNITLYLWLSYRFTGVFHSQALAFHIKGLVEEKIDLCLAKAEWQEKARIKAMKRNVELLNALSEDKGVTNASSVDVPLEKNDFEDPKESLDSKIPPVDETSGNSTMYSDAEASSEAQSGIRDASDKKFGTLRIPLRAKLRGRHASP</sequence>
<evidence type="ECO:0000256" key="5">
    <source>
        <dbReference type="ARBA" id="ARBA00022741"/>
    </source>
</evidence>
<feature type="domain" description="Helicase C-terminal" evidence="14">
    <location>
        <begin position="392"/>
        <end position="548"/>
    </location>
</feature>